<evidence type="ECO:0000313" key="9">
    <source>
        <dbReference type="Proteomes" id="UP000887116"/>
    </source>
</evidence>
<dbReference type="GO" id="GO:0003723">
    <property type="term" value="F:RNA binding"/>
    <property type="evidence" value="ECO:0007669"/>
    <property type="project" value="InterPro"/>
</dbReference>
<keyword evidence="3 6" id="KW-0413">Isomerase</keyword>
<evidence type="ECO:0000256" key="1">
    <source>
        <dbReference type="ARBA" id="ARBA00009375"/>
    </source>
</evidence>
<dbReference type="InterPro" id="IPR020103">
    <property type="entry name" value="PsdUridine_synth_cat_dom_sf"/>
</dbReference>
<dbReference type="PANTHER" id="PTHR11142:SF0">
    <property type="entry name" value="TRNA PSEUDOURIDINE SYNTHASE-LIKE 1"/>
    <property type="match status" value="1"/>
</dbReference>
<dbReference type="GO" id="GO:0160147">
    <property type="term" value="F:tRNA pseudouridine(38-40) synthase activity"/>
    <property type="evidence" value="ECO:0007669"/>
    <property type="project" value="UniProtKB-EC"/>
</dbReference>
<comment type="similarity">
    <text evidence="1 6">Belongs to the tRNA pseudouridine synthase TruA family.</text>
</comment>
<dbReference type="PANTHER" id="PTHR11142">
    <property type="entry name" value="PSEUDOURIDYLATE SYNTHASE"/>
    <property type="match status" value="1"/>
</dbReference>
<evidence type="ECO:0000313" key="8">
    <source>
        <dbReference type="EMBL" id="GFQ93991.1"/>
    </source>
</evidence>
<reference evidence="8" key="1">
    <citation type="submission" date="2020-07" db="EMBL/GenBank/DDBJ databases">
        <title>Multicomponent nature underlies the extraordinary mechanical properties of spider dragline silk.</title>
        <authorList>
            <person name="Kono N."/>
            <person name="Nakamura H."/>
            <person name="Mori M."/>
            <person name="Yoshida Y."/>
            <person name="Ohtoshi R."/>
            <person name="Malay A.D."/>
            <person name="Moran D.A.P."/>
            <person name="Tomita M."/>
            <person name="Numata K."/>
            <person name="Arakawa K."/>
        </authorList>
    </citation>
    <scope>NUCLEOTIDE SEQUENCE</scope>
</reference>
<dbReference type="InterPro" id="IPR001406">
    <property type="entry name" value="PsdUridine_synth_TruA"/>
</dbReference>
<dbReference type="Gene3D" id="3.30.70.580">
    <property type="entry name" value="Pseudouridine synthase I, catalytic domain, N-terminal subdomain"/>
    <property type="match status" value="1"/>
</dbReference>
<evidence type="ECO:0000259" key="7">
    <source>
        <dbReference type="Pfam" id="PF01416"/>
    </source>
</evidence>
<feature type="active site" description="Nucleophile" evidence="4">
    <location>
        <position position="55"/>
    </location>
</feature>
<feature type="domain" description="Pseudouridine synthase I TruA alpha/beta" evidence="7">
    <location>
        <begin position="168"/>
        <end position="286"/>
    </location>
</feature>
<protein>
    <recommendedName>
        <fullName evidence="6">tRNA pseudouridine synthase</fullName>
        <ecNumber evidence="6">5.4.99.12</ecNumber>
    </recommendedName>
</protein>
<accession>A0A8X6L3F2</accession>
<dbReference type="Gene3D" id="3.30.70.660">
    <property type="entry name" value="Pseudouridine synthase I, catalytic domain, C-terminal subdomain"/>
    <property type="match status" value="1"/>
</dbReference>
<keyword evidence="2 6" id="KW-0819">tRNA processing</keyword>
<comment type="catalytic activity">
    <reaction evidence="6">
        <text>uridine(38/39/40) in tRNA = pseudouridine(38/39/40) in tRNA</text>
        <dbReference type="Rhea" id="RHEA:22376"/>
        <dbReference type="Rhea" id="RHEA-COMP:10085"/>
        <dbReference type="Rhea" id="RHEA-COMP:10087"/>
        <dbReference type="ChEBI" id="CHEBI:65314"/>
        <dbReference type="ChEBI" id="CHEBI:65315"/>
        <dbReference type="EC" id="5.4.99.12"/>
    </reaction>
</comment>
<dbReference type="EMBL" id="BMAO01034097">
    <property type="protein sequence ID" value="GFQ93991.1"/>
    <property type="molecule type" value="Genomic_DNA"/>
</dbReference>
<dbReference type="InterPro" id="IPR020094">
    <property type="entry name" value="TruA/RsuA/RluB/E/F_N"/>
</dbReference>
<dbReference type="GO" id="GO:0031119">
    <property type="term" value="P:tRNA pseudouridine synthesis"/>
    <property type="evidence" value="ECO:0007669"/>
    <property type="project" value="TreeGrafter"/>
</dbReference>
<keyword evidence="9" id="KW-1185">Reference proteome</keyword>
<evidence type="ECO:0000256" key="3">
    <source>
        <dbReference type="ARBA" id="ARBA00023235"/>
    </source>
</evidence>
<evidence type="ECO:0000256" key="6">
    <source>
        <dbReference type="RuleBase" id="RU003792"/>
    </source>
</evidence>
<dbReference type="InterPro" id="IPR020097">
    <property type="entry name" value="PsdUridine_synth_TruA_a/b_dom"/>
</dbReference>
<proteinExistence type="inferred from homology"/>
<feature type="binding site" evidence="5">
    <location>
        <position position="121"/>
    </location>
    <ligand>
        <name>substrate</name>
    </ligand>
</feature>
<evidence type="ECO:0000256" key="4">
    <source>
        <dbReference type="PIRSR" id="PIRSR001430-1"/>
    </source>
</evidence>
<dbReference type="EC" id="5.4.99.12" evidence="6"/>
<dbReference type="InterPro" id="IPR020095">
    <property type="entry name" value="PsdUridine_synth_TruA_C"/>
</dbReference>
<evidence type="ECO:0000256" key="2">
    <source>
        <dbReference type="ARBA" id="ARBA00022694"/>
    </source>
</evidence>
<comment type="caution">
    <text evidence="8">The sequence shown here is derived from an EMBL/GenBank/DDBJ whole genome shotgun (WGS) entry which is preliminary data.</text>
</comment>
<gene>
    <name evidence="8" type="primary">pusl1</name>
    <name evidence="8" type="ORF">TNCT_597871</name>
</gene>
<evidence type="ECO:0000256" key="5">
    <source>
        <dbReference type="PIRSR" id="PIRSR001430-2"/>
    </source>
</evidence>
<sequence length="314" mass="36421">MVKYFFRLGYIGTKYRGIQKQIDKPHETIQGAVEGALLKLRLQNYPKTTFASRTDKGVHALMNAFHVDLNHSMPGEVYQPHHIKKVLNSYFIENNHEIIVTSACVVPETFHARFNCKWRSYYYRLAILNPEIRNASIADSQDYIPICEMNRCYAVPSELNTSIVKTVADMYCGEHDFSTFTKYISREPWKGTTRIIEDCQFYESSNSHFMNDPQYSNISIWEFYIRSKSFLYRQVRKLVGTAVSVGLGKLSLSDVKRMFENPNPEKWRKCLLPSPGGLYLAQLHYDKEAFLMNDVPVLNSEIEEIAEKSQIQHA</sequence>
<dbReference type="PIRSF" id="PIRSF001430">
    <property type="entry name" value="tRNA_psdUrid_synth"/>
    <property type="match status" value="1"/>
</dbReference>
<dbReference type="AlphaFoldDB" id="A0A8X6L3F2"/>
<dbReference type="SUPFAM" id="SSF55120">
    <property type="entry name" value="Pseudouridine synthase"/>
    <property type="match status" value="1"/>
</dbReference>
<organism evidence="8 9">
    <name type="scientific">Trichonephila clavata</name>
    <name type="common">Joro spider</name>
    <name type="synonym">Nephila clavata</name>
    <dbReference type="NCBI Taxonomy" id="2740835"/>
    <lineage>
        <taxon>Eukaryota</taxon>
        <taxon>Metazoa</taxon>
        <taxon>Ecdysozoa</taxon>
        <taxon>Arthropoda</taxon>
        <taxon>Chelicerata</taxon>
        <taxon>Arachnida</taxon>
        <taxon>Araneae</taxon>
        <taxon>Araneomorphae</taxon>
        <taxon>Entelegynae</taxon>
        <taxon>Araneoidea</taxon>
        <taxon>Nephilidae</taxon>
        <taxon>Trichonephila</taxon>
    </lineage>
</organism>
<dbReference type="HAMAP" id="MF_00171">
    <property type="entry name" value="TruA"/>
    <property type="match status" value="1"/>
</dbReference>
<dbReference type="OrthoDB" id="10252009at2759"/>
<name>A0A8X6L3F2_TRICU</name>
<dbReference type="Proteomes" id="UP000887116">
    <property type="component" value="Unassembled WGS sequence"/>
</dbReference>
<dbReference type="Pfam" id="PF01416">
    <property type="entry name" value="PseudoU_synth_1"/>
    <property type="match status" value="1"/>
</dbReference>